<sequence>MSSTDSVLRRQKVASSHTLALIAFVELDTGFNIYQLDPGDPPSLEIYPGSVVRKISGEHGEISTISTALAPMTPSAGILSATHRPPISTWAELPHLPNLTHFALWRPSLQDGAADSILTACLQLQCRVFLAALISTVAGAAAAPKRPPAPLRKSLFGGLFHVSKNPLKGGQRSLYADFMPLWVNYHAIRYVQIQYSPVKKYQINPGHKEHRNH</sequence>
<gene>
    <name evidence="1" type="ORF">B0H17DRAFT_1152620</name>
</gene>
<accession>A0AAD7BC86</accession>
<keyword evidence="2" id="KW-1185">Reference proteome</keyword>
<protein>
    <submittedName>
        <fullName evidence="1">Uncharacterized protein</fullName>
    </submittedName>
</protein>
<dbReference type="EMBL" id="JARKIE010000798">
    <property type="protein sequence ID" value="KAJ7616725.1"/>
    <property type="molecule type" value="Genomic_DNA"/>
</dbReference>
<reference evidence="1" key="1">
    <citation type="submission" date="2023-03" db="EMBL/GenBank/DDBJ databases">
        <title>Massive genome expansion in bonnet fungi (Mycena s.s.) driven by repeated elements and novel gene families across ecological guilds.</title>
        <authorList>
            <consortium name="Lawrence Berkeley National Laboratory"/>
            <person name="Harder C.B."/>
            <person name="Miyauchi S."/>
            <person name="Viragh M."/>
            <person name="Kuo A."/>
            <person name="Thoen E."/>
            <person name="Andreopoulos B."/>
            <person name="Lu D."/>
            <person name="Skrede I."/>
            <person name="Drula E."/>
            <person name="Henrissat B."/>
            <person name="Morin E."/>
            <person name="Kohler A."/>
            <person name="Barry K."/>
            <person name="LaButti K."/>
            <person name="Morin E."/>
            <person name="Salamov A."/>
            <person name="Lipzen A."/>
            <person name="Mereny Z."/>
            <person name="Hegedus B."/>
            <person name="Baldrian P."/>
            <person name="Stursova M."/>
            <person name="Weitz H."/>
            <person name="Taylor A."/>
            <person name="Grigoriev I.V."/>
            <person name="Nagy L.G."/>
            <person name="Martin F."/>
            <person name="Kauserud H."/>
        </authorList>
    </citation>
    <scope>NUCLEOTIDE SEQUENCE</scope>
    <source>
        <strain evidence="1">CBHHK067</strain>
    </source>
</reference>
<evidence type="ECO:0000313" key="1">
    <source>
        <dbReference type="EMBL" id="KAJ7616725.1"/>
    </source>
</evidence>
<proteinExistence type="predicted"/>
<organism evidence="1 2">
    <name type="scientific">Mycena rosella</name>
    <name type="common">Pink bonnet</name>
    <name type="synonym">Agaricus rosellus</name>
    <dbReference type="NCBI Taxonomy" id="1033263"/>
    <lineage>
        <taxon>Eukaryota</taxon>
        <taxon>Fungi</taxon>
        <taxon>Dikarya</taxon>
        <taxon>Basidiomycota</taxon>
        <taxon>Agaricomycotina</taxon>
        <taxon>Agaricomycetes</taxon>
        <taxon>Agaricomycetidae</taxon>
        <taxon>Agaricales</taxon>
        <taxon>Marasmiineae</taxon>
        <taxon>Mycenaceae</taxon>
        <taxon>Mycena</taxon>
    </lineage>
</organism>
<name>A0AAD7BC86_MYCRO</name>
<comment type="caution">
    <text evidence="1">The sequence shown here is derived from an EMBL/GenBank/DDBJ whole genome shotgun (WGS) entry which is preliminary data.</text>
</comment>
<evidence type="ECO:0000313" key="2">
    <source>
        <dbReference type="Proteomes" id="UP001221757"/>
    </source>
</evidence>
<dbReference type="Proteomes" id="UP001221757">
    <property type="component" value="Unassembled WGS sequence"/>
</dbReference>
<dbReference type="AlphaFoldDB" id="A0AAD7BC86"/>